<evidence type="ECO:0000256" key="2">
    <source>
        <dbReference type="ARBA" id="ARBA00011209"/>
    </source>
</evidence>
<name>A0A345YI22_9SPHN</name>
<gene>
    <name evidence="9" type="primary">glyQ</name>
    <name evidence="10" type="ORF">DVR09_09575</name>
</gene>
<protein>
    <recommendedName>
        <fullName evidence="9">Glycine--tRNA ligase alpha subunit</fullName>
        <ecNumber evidence="9">6.1.1.14</ecNumber>
    </recommendedName>
    <alternativeName>
        <fullName evidence="9">Glycyl-tRNA synthetase alpha subunit</fullName>
        <shortName evidence="9">GlyRS</shortName>
    </alternativeName>
</protein>
<evidence type="ECO:0000256" key="8">
    <source>
        <dbReference type="ARBA" id="ARBA00047937"/>
    </source>
</evidence>
<dbReference type="GO" id="GO:0005829">
    <property type="term" value="C:cytosol"/>
    <property type="evidence" value="ECO:0007669"/>
    <property type="project" value="TreeGrafter"/>
</dbReference>
<comment type="subunit">
    <text evidence="2 9">Tetramer of two alpha and two beta subunits.</text>
</comment>
<keyword evidence="5 9" id="KW-0067">ATP-binding</keyword>
<keyword evidence="11" id="KW-1185">Reference proteome</keyword>
<evidence type="ECO:0000256" key="1">
    <source>
        <dbReference type="ARBA" id="ARBA00008226"/>
    </source>
</evidence>
<dbReference type="PRINTS" id="PR01044">
    <property type="entry name" value="TRNASYNTHGA"/>
</dbReference>
<dbReference type="EMBL" id="CP031357">
    <property type="protein sequence ID" value="AXK43574.1"/>
    <property type="molecule type" value="Genomic_DNA"/>
</dbReference>
<dbReference type="SUPFAM" id="SSF55681">
    <property type="entry name" value="Class II aaRS and biotin synthetases"/>
    <property type="match status" value="1"/>
</dbReference>
<dbReference type="Gene3D" id="3.30.930.10">
    <property type="entry name" value="Bira Bifunctional Protein, Domain 2"/>
    <property type="match status" value="1"/>
</dbReference>
<dbReference type="AlphaFoldDB" id="A0A345YI22"/>
<dbReference type="GO" id="GO:0004820">
    <property type="term" value="F:glycine-tRNA ligase activity"/>
    <property type="evidence" value="ECO:0007669"/>
    <property type="project" value="UniProtKB-UniRule"/>
</dbReference>
<dbReference type="Proteomes" id="UP000254508">
    <property type="component" value="Chromosome"/>
</dbReference>
<dbReference type="PROSITE" id="PS50861">
    <property type="entry name" value="AA_TRNA_LIGASE_II_GLYAB"/>
    <property type="match status" value="1"/>
</dbReference>
<evidence type="ECO:0000256" key="9">
    <source>
        <dbReference type="HAMAP-Rule" id="MF_00254"/>
    </source>
</evidence>
<dbReference type="HAMAP" id="MF_00254">
    <property type="entry name" value="Gly_tRNA_synth_alpha"/>
    <property type="match status" value="1"/>
</dbReference>
<keyword evidence="6 9" id="KW-0648">Protein biosynthesis</keyword>
<dbReference type="InterPro" id="IPR006194">
    <property type="entry name" value="Gly-tRNA-synth_heterodimer"/>
</dbReference>
<dbReference type="OrthoDB" id="9802183at2"/>
<dbReference type="CDD" id="cd00733">
    <property type="entry name" value="GlyRS_alpha_core"/>
    <property type="match status" value="1"/>
</dbReference>
<dbReference type="InterPro" id="IPR045864">
    <property type="entry name" value="aa-tRNA-synth_II/BPL/LPL"/>
</dbReference>
<dbReference type="NCBIfam" id="NF006827">
    <property type="entry name" value="PRK09348.1"/>
    <property type="match status" value="1"/>
</dbReference>
<reference evidence="11" key="1">
    <citation type="submission" date="2018-07" db="EMBL/GenBank/DDBJ databases">
        <title>Genome sequence of Erythrobacter strain YH-07, an antagonistic bacterium isolated from Yellow Sea.</title>
        <authorList>
            <person name="Tang T."/>
            <person name="Liu Q."/>
            <person name="Sun X."/>
        </authorList>
    </citation>
    <scope>NUCLEOTIDE SEQUENCE [LARGE SCALE GENOMIC DNA]</scope>
    <source>
        <strain evidence="11">YH-07</strain>
    </source>
</reference>
<dbReference type="InterPro" id="IPR002310">
    <property type="entry name" value="Gly-tRNA_ligase_asu"/>
</dbReference>
<comment type="similarity">
    <text evidence="1 9">Belongs to the class-II aminoacyl-tRNA synthetase family.</text>
</comment>
<dbReference type="EC" id="6.1.1.14" evidence="9"/>
<dbReference type="PANTHER" id="PTHR30075:SF2">
    <property type="entry name" value="GLYCINE--TRNA LIGASE, CHLOROPLASTIC_MITOCHONDRIAL 2"/>
    <property type="match status" value="1"/>
</dbReference>
<keyword evidence="4 9" id="KW-0547">Nucleotide-binding</keyword>
<evidence type="ECO:0000256" key="6">
    <source>
        <dbReference type="ARBA" id="ARBA00022917"/>
    </source>
</evidence>
<accession>A0A345YI22</accession>
<proteinExistence type="inferred from homology"/>
<dbReference type="RefSeq" id="WP_115417887.1">
    <property type="nucleotide sequence ID" value="NZ_CP031357.1"/>
</dbReference>
<dbReference type="Pfam" id="PF02091">
    <property type="entry name" value="tRNA-synt_2e"/>
    <property type="match status" value="1"/>
</dbReference>
<comment type="catalytic activity">
    <reaction evidence="8 9">
        <text>tRNA(Gly) + glycine + ATP = glycyl-tRNA(Gly) + AMP + diphosphate</text>
        <dbReference type="Rhea" id="RHEA:16013"/>
        <dbReference type="Rhea" id="RHEA-COMP:9664"/>
        <dbReference type="Rhea" id="RHEA-COMP:9683"/>
        <dbReference type="ChEBI" id="CHEBI:30616"/>
        <dbReference type="ChEBI" id="CHEBI:33019"/>
        <dbReference type="ChEBI" id="CHEBI:57305"/>
        <dbReference type="ChEBI" id="CHEBI:78442"/>
        <dbReference type="ChEBI" id="CHEBI:78522"/>
        <dbReference type="ChEBI" id="CHEBI:456215"/>
        <dbReference type="EC" id="6.1.1.14"/>
    </reaction>
</comment>
<dbReference type="GO" id="GO:0006426">
    <property type="term" value="P:glycyl-tRNA aminoacylation"/>
    <property type="evidence" value="ECO:0007669"/>
    <property type="project" value="UniProtKB-UniRule"/>
</dbReference>
<sequence>MDRNPQKSFQDMILALHDFWAAQGCLILQPYDMRMGAGTFHTATTLRALGPEPWNAAFVQPCRRPTDGRYGENPNRLQHYYQYQVILKPSPPDIQDLYLKSLEVIGIDPLRHDIRFVEDDWESPTLGAWGLGWEVWCDGMEVTQFTYFQQMGGFDCKPVAGELTYGLERLAMYIQGVDNVYDLNFNGGTSSSSEAVGRERLVTYGDVFLENEKQMSKWNFEVAETDALFDLFNKAEAECKNALANDVPIAAYEQAVEASHIFNLLQARGVISVQERASYMGRVRDLARGSCEAHMEKEAPVWAEKYPEWSK</sequence>
<evidence type="ECO:0000256" key="7">
    <source>
        <dbReference type="ARBA" id="ARBA00023146"/>
    </source>
</evidence>
<dbReference type="PANTHER" id="PTHR30075">
    <property type="entry name" value="GLYCYL-TRNA SYNTHETASE"/>
    <property type="match status" value="1"/>
</dbReference>
<organism evidence="10 11">
    <name type="scientific">Erythrobacter aureus</name>
    <dbReference type="NCBI Taxonomy" id="2182384"/>
    <lineage>
        <taxon>Bacteria</taxon>
        <taxon>Pseudomonadati</taxon>
        <taxon>Pseudomonadota</taxon>
        <taxon>Alphaproteobacteria</taxon>
        <taxon>Sphingomonadales</taxon>
        <taxon>Erythrobacteraceae</taxon>
        <taxon>Erythrobacter/Porphyrobacter group</taxon>
        <taxon>Erythrobacter</taxon>
    </lineage>
</organism>
<dbReference type="KEGG" id="err:DVR09_09575"/>
<evidence type="ECO:0000256" key="5">
    <source>
        <dbReference type="ARBA" id="ARBA00022840"/>
    </source>
</evidence>
<dbReference type="NCBIfam" id="TIGR00388">
    <property type="entry name" value="glyQ"/>
    <property type="match status" value="1"/>
</dbReference>
<evidence type="ECO:0000256" key="3">
    <source>
        <dbReference type="ARBA" id="ARBA00022598"/>
    </source>
</evidence>
<dbReference type="GO" id="GO:0005524">
    <property type="term" value="F:ATP binding"/>
    <property type="evidence" value="ECO:0007669"/>
    <property type="project" value="UniProtKB-UniRule"/>
</dbReference>
<keyword evidence="3 9" id="KW-0436">Ligase</keyword>
<keyword evidence="7 9" id="KW-0030">Aminoacyl-tRNA synthetase</keyword>
<dbReference type="Gene3D" id="1.20.58.180">
    <property type="entry name" value="Class II aaRS and biotin synthetases, domain 2"/>
    <property type="match status" value="1"/>
</dbReference>
<dbReference type="FunFam" id="3.30.930.10:FF:000006">
    <property type="entry name" value="Glycine--tRNA ligase alpha subunit"/>
    <property type="match status" value="1"/>
</dbReference>
<evidence type="ECO:0000256" key="4">
    <source>
        <dbReference type="ARBA" id="ARBA00022741"/>
    </source>
</evidence>
<comment type="subcellular location">
    <subcellularLocation>
        <location evidence="9">Cytoplasm</location>
    </subcellularLocation>
</comment>
<evidence type="ECO:0000313" key="10">
    <source>
        <dbReference type="EMBL" id="AXK43574.1"/>
    </source>
</evidence>
<keyword evidence="9" id="KW-0963">Cytoplasm</keyword>
<evidence type="ECO:0000313" key="11">
    <source>
        <dbReference type="Proteomes" id="UP000254508"/>
    </source>
</evidence>